<feature type="binding site" evidence="15">
    <location>
        <position position="747"/>
    </location>
    <ligand>
        <name>Zn(2+)</name>
        <dbReference type="ChEBI" id="CHEBI:29105"/>
    </ligand>
</feature>
<evidence type="ECO:0000256" key="3">
    <source>
        <dbReference type="ARBA" id="ARBA00017959"/>
    </source>
</evidence>
<dbReference type="InterPro" id="IPR050058">
    <property type="entry name" value="Ala-tRNA_ligase"/>
</dbReference>
<evidence type="ECO:0000256" key="4">
    <source>
        <dbReference type="ARBA" id="ARBA00022555"/>
    </source>
</evidence>
<feature type="binding site" evidence="15">
    <location>
        <position position="635"/>
    </location>
    <ligand>
        <name>Zn(2+)</name>
        <dbReference type="ChEBI" id="CHEBI:29105"/>
    </ligand>
</feature>
<evidence type="ECO:0000256" key="7">
    <source>
        <dbReference type="ARBA" id="ARBA00022741"/>
    </source>
</evidence>
<keyword evidence="10 15" id="KW-0694">RNA-binding</keyword>
<keyword evidence="5 15" id="KW-0436">Ligase</keyword>
<dbReference type="InterPro" id="IPR045864">
    <property type="entry name" value="aa-tRNA-synth_II/BPL/LPL"/>
</dbReference>
<dbReference type="GO" id="GO:0000049">
    <property type="term" value="F:tRNA binding"/>
    <property type="evidence" value="ECO:0007669"/>
    <property type="project" value="UniProtKB-KW"/>
</dbReference>
<dbReference type="PROSITE" id="PS50860">
    <property type="entry name" value="AA_TRNA_LIGASE_II_ALA"/>
    <property type="match status" value="1"/>
</dbReference>
<dbReference type="OrthoDB" id="2423964at2759"/>
<feature type="binding site" evidence="15">
    <location>
        <position position="743"/>
    </location>
    <ligand>
        <name>Zn(2+)</name>
        <dbReference type="ChEBI" id="CHEBI:29105"/>
    </ligand>
</feature>
<dbReference type="FunFam" id="3.30.980.10:FF:000004">
    <property type="entry name" value="Alanine--tRNA ligase, cytoplasmic"/>
    <property type="match status" value="1"/>
</dbReference>
<evidence type="ECO:0000256" key="14">
    <source>
        <dbReference type="ARBA" id="ARBA00048300"/>
    </source>
</evidence>
<dbReference type="SUPFAM" id="SSF101353">
    <property type="entry name" value="Putative anticodon-binding domain of alanyl-tRNA synthetase (AlaRS)"/>
    <property type="match status" value="1"/>
</dbReference>
<comment type="similarity">
    <text evidence="1">Belongs to the class-II aminoacyl-tRNA synthetase family. Alax-L subfamily.</text>
</comment>
<dbReference type="Proteomes" id="UP001152799">
    <property type="component" value="Chromosome 3"/>
</dbReference>
<dbReference type="InterPro" id="IPR002318">
    <property type="entry name" value="Ala-tRNA-lgiase_IIc"/>
</dbReference>
<evidence type="ECO:0000256" key="9">
    <source>
        <dbReference type="ARBA" id="ARBA00022840"/>
    </source>
</evidence>
<evidence type="ECO:0000256" key="11">
    <source>
        <dbReference type="ARBA" id="ARBA00022917"/>
    </source>
</evidence>
<name>A0A9N9QP69_9CUCU</name>
<evidence type="ECO:0000256" key="8">
    <source>
        <dbReference type="ARBA" id="ARBA00022833"/>
    </source>
</evidence>
<comment type="function">
    <text evidence="15">Catalyzes the attachment of alanine to tRNA(Ala) in a two-step reaction: alanine is first activated by ATP to form Ala-AMP and then transferred to the acceptor end of tRNA(Ala). Also edits incorrectly charged tRNA(Ala) via its editing domain.</text>
</comment>
<dbReference type="InterPro" id="IPR023033">
    <property type="entry name" value="Ala_tRNA_ligase_euk/bac"/>
</dbReference>
<dbReference type="HAMAP" id="MF_00036_B">
    <property type="entry name" value="Ala_tRNA_synth_B"/>
    <property type="match status" value="1"/>
</dbReference>
<comment type="catalytic activity">
    <reaction evidence="14 15">
        <text>tRNA(Ala) + L-alanine + ATP = L-alanyl-tRNA(Ala) + AMP + diphosphate</text>
        <dbReference type="Rhea" id="RHEA:12540"/>
        <dbReference type="Rhea" id="RHEA-COMP:9657"/>
        <dbReference type="Rhea" id="RHEA-COMP:9923"/>
        <dbReference type="ChEBI" id="CHEBI:30616"/>
        <dbReference type="ChEBI" id="CHEBI:33019"/>
        <dbReference type="ChEBI" id="CHEBI:57972"/>
        <dbReference type="ChEBI" id="CHEBI:78442"/>
        <dbReference type="ChEBI" id="CHEBI:78497"/>
        <dbReference type="ChEBI" id="CHEBI:456215"/>
        <dbReference type="EC" id="6.1.1.7"/>
    </reaction>
</comment>
<keyword evidence="6 15" id="KW-0479">Metal-binding</keyword>
<dbReference type="AlphaFoldDB" id="A0A9N9QP69"/>
<dbReference type="PANTHER" id="PTHR11777">
    <property type="entry name" value="ALANYL-TRNA SYNTHETASE"/>
    <property type="match status" value="1"/>
</dbReference>
<dbReference type="Gene3D" id="2.40.30.130">
    <property type="match status" value="1"/>
</dbReference>
<evidence type="ECO:0000256" key="15">
    <source>
        <dbReference type="HAMAP-Rule" id="MF_03133"/>
    </source>
</evidence>
<evidence type="ECO:0000256" key="1">
    <source>
        <dbReference type="ARBA" id="ARBA00008429"/>
    </source>
</evidence>
<dbReference type="InterPro" id="IPR018162">
    <property type="entry name" value="Ala-tRNA-ligase_IIc_anticod-bd"/>
</dbReference>
<dbReference type="Pfam" id="PF01411">
    <property type="entry name" value="tRNA-synt_2c"/>
    <property type="match status" value="2"/>
</dbReference>
<reference evidence="17" key="1">
    <citation type="submission" date="2022-01" db="EMBL/GenBank/DDBJ databases">
        <authorList>
            <person name="King R."/>
        </authorList>
    </citation>
    <scope>NUCLEOTIDE SEQUENCE</scope>
</reference>
<keyword evidence="11 15" id="KW-0648">Protein biosynthesis</keyword>
<dbReference type="GO" id="GO:0006419">
    <property type="term" value="P:alanyl-tRNA aminoacylation"/>
    <property type="evidence" value="ECO:0007669"/>
    <property type="project" value="InterPro"/>
</dbReference>
<evidence type="ECO:0000256" key="6">
    <source>
        <dbReference type="ARBA" id="ARBA00022723"/>
    </source>
</evidence>
<evidence type="ECO:0000256" key="13">
    <source>
        <dbReference type="ARBA" id="ARBA00032577"/>
    </source>
</evidence>
<dbReference type="EC" id="6.1.1.7" evidence="2"/>
<evidence type="ECO:0000256" key="5">
    <source>
        <dbReference type="ARBA" id="ARBA00022598"/>
    </source>
</evidence>
<dbReference type="Pfam" id="PF07973">
    <property type="entry name" value="tRNA_SAD"/>
    <property type="match status" value="1"/>
</dbReference>
<dbReference type="InterPro" id="IPR018165">
    <property type="entry name" value="Ala-tRNA-synth_IIc_core"/>
</dbReference>
<dbReference type="InterPro" id="IPR012947">
    <property type="entry name" value="tRNA_SAD"/>
</dbReference>
<comment type="cofactor">
    <cofactor evidence="15">
        <name>Zn(2+)</name>
        <dbReference type="ChEBI" id="CHEBI:29105"/>
    </cofactor>
    <text evidence="15">Binds 1 zinc ion per subunit.</text>
</comment>
<dbReference type="GO" id="GO:0005739">
    <property type="term" value="C:mitochondrion"/>
    <property type="evidence" value="ECO:0007669"/>
    <property type="project" value="TreeGrafter"/>
</dbReference>
<keyword evidence="18" id="KW-1185">Reference proteome</keyword>
<protein>
    <recommendedName>
        <fullName evidence="3">Alanine--tRNA ligase</fullName>
        <ecNumber evidence="2">6.1.1.7</ecNumber>
    </recommendedName>
    <alternativeName>
        <fullName evidence="13">Alanyl-tRNA synthetase</fullName>
    </alternativeName>
</protein>
<feature type="binding site" evidence="15">
    <location>
        <position position="639"/>
    </location>
    <ligand>
        <name>Zn(2+)</name>
        <dbReference type="ChEBI" id="CHEBI:29105"/>
    </ligand>
</feature>
<dbReference type="PANTHER" id="PTHR11777:SF9">
    <property type="entry name" value="ALANINE--TRNA LIGASE, CYTOPLASMIC"/>
    <property type="match status" value="1"/>
</dbReference>
<evidence type="ECO:0000259" key="16">
    <source>
        <dbReference type="PROSITE" id="PS50860"/>
    </source>
</evidence>
<dbReference type="EMBL" id="OU892279">
    <property type="protein sequence ID" value="CAG9766243.1"/>
    <property type="molecule type" value="Genomic_DNA"/>
</dbReference>
<organism evidence="17 18">
    <name type="scientific">Ceutorhynchus assimilis</name>
    <name type="common">cabbage seed weevil</name>
    <dbReference type="NCBI Taxonomy" id="467358"/>
    <lineage>
        <taxon>Eukaryota</taxon>
        <taxon>Metazoa</taxon>
        <taxon>Ecdysozoa</taxon>
        <taxon>Arthropoda</taxon>
        <taxon>Hexapoda</taxon>
        <taxon>Insecta</taxon>
        <taxon>Pterygota</taxon>
        <taxon>Neoptera</taxon>
        <taxon>Endopterygota</taxon>
        <taxon>Coleoptera</taxon>
        <taxon>Polyphaga</taxon>
        <taxon>Cucujiformia</taxon>
        <taxon>Curculionidae</taxon>
        <taxon>Ceutorhynchinae</taxon>
        <taxon>Ceutorhynchus</taxon>
    </lineage>
</organism>
<dbReference type="FunFam" id="3.30.930.10:FF:000011">
    <property type="entry name" value="Alanine--tRNA ligase, cytoplasmic"/>
    <property type="match status" value="1"/>
</dbReference>
<sequence>MDPYPYLRLLSTGRSLNCNLLTRKISKYIHKDISSKAIRRVFLDFFVKDHEHTFVRSSPVVPFCDPTVPFVNAGMNQFKSIFLGTQSPHFTRVSNSQKCIRVGGKHNDLNIVGQDGYHHTFFEMLGNWSFGDYFKEDACKMAWKLLTQVYKIPPSRLYVTYFGGDEKMRLKSDMETFDIWRTIGVKENRILPFTAKDNFWEMGITGPCGPCTEIHFDHLGTVSRSNFVNKNLHDLTEIWNLVFIQYNRLPDGSIISLPKKHVDTGLGLERLCCALQGKSSTYDTDLFDYLINAIEKNCSSIPKYAGKFGENDWNNVDTSYRVLADHLRMLTVCLADGIIPEQNQKLRRIIRKCFLLSETVFGKEKGLVKELSNYVVENLGDTYPEMEKNAYQVHQILDYEEEIYNSIRLAAKKDWQKLASSEKNLPNIDHLDITPSFIKAFRELNALKPLEIDGDLAHRLYDTHGFDSEGIEQLAQVLNIKFSPSTFTEKMEEIKLKSKSGRQISMNPIVNDLANNLEKTDDFEKYAYNTNYEFSEIEAKVLQIIEKDNLVNKIKNGTSCSLLLDKTNLYCEAGGQEADRGKIKFQNSVFNIELVKNINGLIFHKGFFKGDSLEVGSTGTVSIDRDFRLGNMRNHTSAHLLNAAIKQIKTATCQKSSKVTHQYVNLDVSVFGPKLNFEDIVKVEEIISKVINDKLEVRVSTTDSQGLYSFDQITLIPGEVYPENEIRVIEIADGSEFVSREPCCGTHVHNTADLEDFCVVSLKSLGRSTTSLHGVSGDRAKLARKNAEELAEDIEVFKKSVAEHLDTPDMLEMGILSLKKRLNFDINESSILPYVYKTQTLKELNNIGKQIKDKGNDDLKNFICMEMQDALKSNIEKTNSNTKYLVHYLRSSMMLESVPLHAATAMCSEMPVIIIAYSDDMVKARCCVPKDLQSDDFNAENWLKETVAPIFKSRTTPQKLQDGVFVSNMKPQKVHVQDWHHLLAESIESAKKYINEKI</sequence>
<evidence type="ECO:0000256" key="2">
    <source>
        <dbReference type="ARBA" id="ARBA00013168"/>
    </source>
</evidence>
<dbReference type="GO" id="GO:0004813">
    <property type="term" value="F:alanine-tRNA ligase activity"/>
    <property type="evidence" value="ECO:0007669"/>
    <property type="project" value="UniProtKB-UniRule"/>
</dbReference>
<keyword evidence="9 15" id="KW-0067">ATP-binding</keyword>
<keyword evidence="12 15" id="KW-0030">Aminoacyl-tRNA synthetase</keyword>
<keyword evidence="7 15" id="KW-0547">Nucleotide-binding</keyword>
<proteinExistence type="inferred from homology"/>
<evidence type="ECO:0000256" key="12">
    <source>
        <dbReference type="ARBA" id="ARBA00023146"/>
    </source>
</evidence>
<dbReference type="GO" id="GO:0002161">
    <property type="term" value="F:aminoacyl-tRNA deacylase activity"/>
    <property type="evidence" value="ECO:0007669"/>
    <property type="project" value="TreeGrafter"/>
</dbReference>
<accession>A0A9N9QP69</accession>
<dbReference type="PRINTS" id="PR00980">
    <property type="entry name" value="TRNASYNTHALA"/>
</dbReference>
<dbReference type="InterPro" id="IPR009000">
    <property type="entry name" value="Transl_B-barrel_sf"/>
</dbReference>
<dbReference type="SUPFAM" id="SSF55681">
    <property type="entry name" value="Class II aaRS and biotin synthetases"/>
    <property type="match status" value="1"/>
</dbReference>
<dbReference type="CDD" id="cd00673">
    <property type="entry name" value="AlaRS_core"/>
    <property type="match status" value="1"/>
</dbReference>
<feature type="domain" description="Alanyl-transfer RNA synthetases family profile" evidence="16">
    <location>
        <begin position="33"/>
        <end position="786"/>
    </location>
</feature>
<evidence type="ECO:0000313" key="18">
    <source>
        <dbReference type="Proteomes" id="UP001152799"/>
    </source>
</evidence>
<dbReference type="Gene3D" id="3.30.980.10">
    <property type="entry name" value="Threonyl-trna Synthetase, Chain A, domain 2"/>
    <property type="match status" value="1"/>
</dbReference>
<evidence type="ECO:0000313" key="17">
    <source>
        <dbReference type="EMBL" id="CAG9766243.1"/>
    </source>
</evidence>
<dbReference type="InterPro" id="IPR018163">
    <property type="entry name" value="Thr/Ala-tRNA-synth_IIc_edit"/>
</dbReference>
<dbReference type="SUPFAM" id="SSF50447">
    <property type="entry name" value="Translation proteins"/>
    <property type="match status" value="1"/>
</dbReference>
<comment type="domain">
    <text evidence="15">Consists of three domains; the N-terminal catalytic domain, the editing domain and the C-terminal C-Ala domain. The editing domain removes incorrectly charged amino acids, while the C-Ala domain, along with tRNA(Ala), serves as a bridge to cooperatively bring together the editing and aminoacylation centers thus stimulating deacylation of misacylated tRNAs.</text>
</comment>
<dbReference type="SUPFAM" id="SSF55186">
    <property type="entry name" value="ThrRS/AlaRS common domain"/>
    <property type="match status" value="1"/>
</dbReference>
<dbReference type="GO" id="GO:0005524">
    <property type="term" value="F:ATP binding"/>
    <property type="evidence" value="ECO:0007669"/>
    <property type="project" value="UniProtKB-UniRule"/>
</dbReference>
<comment type="subunit">
    <text evidence="15">Monomer.</text>
</comment>
<evidence type="ECO:0000256" key="10">
    <source>
        <dbReference type="ARBA" id="ARBA00022884"/>
    </source>
</evidence>
<gene>
    <name evidence="17" type="ORF">CEUTPL_LOCUS6830</name>
</gene>
<dbReference type="InterPro" id="IPR018164">
    <property type="entry name" value="Ala-tRNA-synth_IIc_N"/>
</dbReference>
<dbReference type="SMART" id="SM00863">
    <property type="entry name" value="tRNA_SAD"/>
    <property type="match status" value="1"/>
</dbReference>
<keyword evidence="8 15" id="KW-0862">Zinc</keyword>
<dbReference type="GO" id="GO:0008270">
    <property type="term" value="F:zinc ion binding"/>
    <property type="evidence" value="ECO:0007669"/>
    <property type="project" value="UniProtKB-UniRule"/>
</dbReference>
<keyword evidence="4 15" id="KW-0820">tRNA-binding</keyword>
<dbReference type="Gene3D" id="3.30.930.10">
    <property type="entry name" value="Bira Bifunctional Protein, Domain 2"/>
    <property type="match status" value="1"/>
</dbReference>